<evidence type="ECO:0000313" key="4">
    <source>
        <dbReference type="EMBL" id="KAF7354154.1"/>
    </source>
</evidence>
<dbReference type="InterPro" id="IPR001878">
    <property type="entry name" value="Znf_CCHC"/>
</dbReference>
<dbReference type="EMBL" id="JACAZI010000008">
    <property type="protein sequence ID" value="KAF7354154.1"/>
    <property type="molecule type" value="Genomic_DNA"/>
</dbReference>
<dbReference type="Proteomes" id="UP000620124">
    <property type="component" value="Unassembled WGS sequence"/>
</dbReference>
<dbReference type="GO" id="GO:0003676">
    <property type="term" value="F:nucleic acid binding"/>
    <property type="evidence" value="ECO:0007669"/>
    <property type="project" value="InterPro"/>
</dbReference>
<sequence length="139" mass="15321">MFLFRKTRKTTSRMHSSQITYKRDAQDKTTATAISDSLYLAAMGLCISILCCCPSESSSSSPSDYAERSEAVPSRSQAGPSRGSRAGDICYTCRELGHWTISCPNNPAAARRKAESVECWTCGKRGHYSPGQWSELLHM</sequence>
<accession>A0A8H6Y988</accession>
<keyword evidence="5" id="KW-1185">Reference proteome</keyword>
<evidence type="ECO:0000313" key="5">
    <source>
        <dbReference type="Proteomes" id="UP000620124"/>
    </source>
</evidence>
<dbReference type="AlphaFoldDB" id="A0A8H6Y988"/>
<comment type="caution">
    <text evidence="4">The sequence shown here is derived from an EMBL/GenBank/DDBJ whole genome shotgun (WGS) entry which is preliminary data.</text>
</comment>
<evidence type="ECO:0000256" key="1">
    <source>
        <dbReference type="ARBA" id="ARBA00022664"/>
    </source>
</evidence>
<dbReference type="GO" id="GO:0006397">
    <property type="term" value="P:mRNA processing"/>
    <property type="evidence" value="ECO:0007669"/>
    <property type="project" value="UniProtKB-KW"/>
</dbReference>
<dbReference type="InterPro" id="IPR036875">
    <property type="entry name" value="Znf_CCHC_sf"/>
</dbReference>
<feature type="region of interest" description="Disordered" evidence="2">
    <location>
        <begin position="55"/>
        <end position="86"/>
    </location>
</feature>
<evidence type="ECO:0000256" key="2">
    <source>
        <dbReference type="SAM" id="MobiDB-lite"/>
    </source>
</evidence>
<dbReference type="OrthoDB" id="3863715at2759"/>
<dbReference type="SMART" id="SM00343">
    <property type="entry name" value="ZnF_C2HC"/>
    <property type="match status" value="2"/>
</dbReference>
<proteinExistence type="predicted"/>
<dbReference type="Pfam" id="PF00098">
    <property type="entry name" value="zf-CCHC"/>
    <property type="match status" value="1"/>
</dbReference>
<dbReference type="SUPFAM" id="SSF57756">
    <property type="entry name" value="Retrovirus zinc finger-like domains"/>
    <property type="match status" value="1"/>
</dbReference>
<evidence type="ECO:0000259" key="3">
    <source>
        <dbReference type="SMART" id="SM00343"/>
    </source>
</evidence>
<gene>
    <name evidence="4" type="ORF">MVEN_01103000</name>
</gene>
<feature type="domain" description="CCHC-type" evidence="3">
    <location>
        <begin position="89"/>
        <end position="105"/>
    </location>
</feature>
<reference evidence="4" key="1">
    <citation type="submission" date="2020-05" db="EMBL/GenBank/DDBJ databases">
        <title>Mycena genomes resolve the evolution of fungal bioluminescence.</title>
        <authorList>
            <person name="Tsai I.J."/>
        </authorList>
    </citation>
    <scope>NUCLEOTIDE SEQUENCE</scope>
    <source>
        <strain evidence="4">CCC161011</strain>
    </source>
</reference>
<organism evidence="4 5">
    <name type="scientific">Mycena venus</name>
    <dbReference type="NCBI Taxonomy" id="2733690"/>
    <lineage>
        <taxon>Eukaryota</taxon>
        <taxon>Fungi</taxon>
        <taxon>Dikarya</taxon>
        <taxon>Basidiomycota</taxon>
        <taxon>Agaricomycotina</taxon>
        <taxon>Agaricomycetes</taxon>
        <taxon>Agaricomycetidae</taxon>
        <taxon>Agaricales</taxon>
        <taxon>Marasmiineae</taxon>
        <taxon>Mycenaceae</taxon>
        <taxon>Mycena</taxon>
    </lineage>
</organism>
<feature type="domain" description="CCHC-type" evidence="3">
    <location>
        <begin position="118"/>
        <end position="134"/>
    </location>
</feature>
<keyword evidence="1" id="KW-0507">mRNA processing</keyword>
<dbReference type="GO" id="GO:0008270">
    <property type="term" value="F:zinc ion binding"/>
    <property type="evidence" value="ECO:0007669"/>
    <property type="project" value="InterPro"/>
</dbReference>
<dbReference type="Gene3D" id="4.10.60.10">
    <property type="entry name" value="Zinc finger, CCHC-type"/>
    <property type="match status" value="1"/>
</dbReference>
<protein>
    <recommendedName>
        <fullName evidence="3">CCHC-type domain-containing protein</fullName>
    </recommendedName>
</protein>
<name>A0A8H6Y988_9AGAR</name>